<evidence type="ECO:0000256" key="1">
    <source>
        <dbReference type="SAM" id="MobiDB-lite"/>
    </source>
</evidence>
<name>A0A4Z2FWJ4_9TELE</name>
<accession>A0A4Z2FWJ4</accession>
<keyword evidence="3" id="KW-1185">Reference proteome</keyword>
<dbReference type="Proteomes" id="UP000314294">
    <property type="component" value="Unassembled WGS sequence"/>
</dbReference>
<feature type="region of interest" description="Disordered" evidence="1">
    <location>
        <begin position="40"/>
        <end position="65"/>
    </location>
</feature>
<dbReference type="AlphaFoldDB" id="A0A4Z2FWJ4"/>
<evidence type="ECO:0000313" key="3">
    <source>
        <dbReference type="Proteomes" id="UP000314294"/>
    </source>
</evidence>
<protein>
    <submittedName>
        <fullName evidence="2">Uncharacterized protein</fullName>
    </submittedName>
</protein>
<sequence>MRLHDNPVRGRVVTSTRTCLPNKSNQPSTVTALVNNNNNNTPRCGPGGHVGPVSALPGPGSEEKHTFTDTHLVPYESDPASFLTLAGLAS</sequence>
<gene>
    <name evidence="2" type="ORF">EYF80_045094</name>
</gene>
<comment type="caution">
    <text evidence="2">The sequence shown here is derived from an EMBL/GenBank/DDBJ whole genome shotgun (WGS) entry which is preliminary data.</text>
</comment>
<proteinExistence type="predicted"/>
<organism evidence="2 3">
    <name type="scientific">Liparis tanakae</name>
    <name type="common">Tanaka's snailfish</name>
    <dbReference type="NCBI Taxonomy" id="230148"/>
    <lineage>
        <taxon>Eukaryota</taxon>
        <taxon>Metazoa</taxon>
        <taxon>Chordata</taxon>
        <taxon>Craniata</taxon>
        <taxon>Vertebrata</taxon>
        <taxon>Euteleostomi</taxon>
        <taxon>Actinopterygii</taxon>
        <taxon>Neopterygii</taxon>
        <taxon>Teleostei</taxon>
        <taxon>Neoteleostei</taxon>
        <taxon>Acanthomorphata</taxon>
        <taxon>Eupercaria</taxon>
        <taxon>Perciformes</taxon>
        <taxon>Cottioidei</taxon>
        <taxon>Cottales</taxon>
        <taxon>Liparidae</taxon>
        <taxon>Liparis</taxon>
    </lineage>
</organism>
<dbReference type="EMBL" id="SRLO01000888">
    <property type="protein sequence ID" value="TNN44712.1"/>
    <property type="molecule type" value="Genomic_DNA"/>
</dbReference>
<evidence type="ECO:0000313" key="2">
    <source>
        <dbReference type="EMBL" id="TNN44712.1"/>
    </source>
</evidence>
<reference evidence="2 3" key="1">
    <citation type="submission" date="2019-03" db="EMBL/GenBank/DDBJ databases">
        <title>First draft genome of Liparis tanakae, snailfish: a comprehensive survey of snailfish specific genes.</title>
        <authorList>
            <person name="Kim W."/>
            <person name="Song I."/>
            <person name="Jeong J.-H."/>
            <person name="Kim D."/>
            <person name="Kim S."/>
            <person name="Ryu S."/>
            <person name="Song J.Y."/>
            <person name="Lee S.K."/>
        </authorList>
    </citation>
    <scope>NUCLEOTIDE SEQUENCE [LARGE SCALE GENOMIC DNA]</scope>
    <source>
        <tissue evidence="2">Muscle</tissue>
    </source>
</reference>